<protein>
    <recommendedName>
        <fullName evidence="4 5">Flagellar hook-basal body complex protein FliE</fullName>
    </recommendedName>
</protein>
<dbReference type="NCBIfam" id="TIGR00205">
    <property type="entry name" value="fliE"/>
    <property type="match status" value="1"/>
</dbReference>
<dbReference type="HAMAP" id="MF_00724">
    <property type="entry name" value="FliE"/>
    <property type="match status" value="1"/>
</dbReference>
<comment type="similarity">
    <text evidence="2 4">Belongs to the FliE family.</text>
</comment>
<accession>A0ABT0VKF7</accession>
<evidence type="ECO:0000256" key="5">
    <source>
        <dbReference type="NCBIfam" id="TIGR00205"/>
    </source>
</evidence>
<dbReference type="Pfam" id="PF02049">
    <property type="entry name" value="FliE"/>
    <property type="match status" value="1"/>
</dbReference>
<evidence type="ECO:0000256" key="2">
    <source>
        <dbReference type="ARBA" id="ARBA00009272"/>
    </source>
</evidence>
<keyword evidence="6" id="KW-0969">Cilium</keyword>
<keyword evidence="3 4" id="KW-0975">Bacterial flagellum</keyword>
<dbReference type="Proteomes" id="UP001057481">
    <property type="component" value="Unassembled WGS sequence"/>
</dbReference>
<reference evidence="6" key="1">
    <citation type="submission" date="2021-04" db="EMBL/GenBank/DDBJ databases">
        <title>Taxonomic assessment of Weissella genus.</title>
        <authorList>
            <person name="Fanelli F."/>
            <person name="Chieffi D."/>
            <person name="Dell'Aquila A."/>
            <person name="Gyu-Sung C."/>
            <person name="Franz C.M.A.P."/>
            <person name="Fusco V."/>
        </authorList>
    </citation>
    <scope>NUCLEOTIDE SEQUENCE</scope>
    <source>
        <strain evidence="6">LMG 25373</strain>
    </source>
</reference>
<dbReference type="PRINTS" id="PR01006">
    <property type="entry name" value="FLGHOOKFLIE"/>
</dbReference>
<dbReference type="EMBL" id="JAGMVS010000042">
    <property type="protein sequence ID" value="MCM2436930.1"/>
    <property type="molecule type" value="Genomic_DNA"/>
</dbReference>
<comment type="subcellular location">
    <subcellularLocation>
        <location evidence="1 4">Bacterial flagellum basal body</location>
    </subcellularLocation>
</comment>
<evidence type="ECO:0000313" key="7">
    <source>
        <dbReference type="Proteomes" id="UP001057481"/>
    </source>
</evidence>
<evidence type="ECO:0000256" key="3">
    <source>
        <dbReference type="ARBA" id="ARBA00023143"/>
    </source>
</evidence>
<comment type="caution">
    <text evidence="6">The sequence shown here is derived from an EMBL/GenBank/DDBJ whole genome shotgun (WGS) entry which is preliminary data.</text>
</comment>
<dbReference type="PANTHER" id="PTHR34653">
    <property type="match status" value="1"/>
</dbReference>
<keyword evidence="6" id="KW-0282">Flagellum</keyword>
<organism evidence="6 7">
    <name type="scientific">Periweissella beninensis</name>
    <dbReference type="NCBI Taxonomy" id="504936"/>
    <lineage>
        <taxon>Bacteria</taxon>
        <taxon>Bacillati</taxon>
        <taxon>Bacillota</taxon>
        <taxon>Bacilli</taxon>
        <taxon>Lactobacillales</taxon>
        <taxon>Lactobacillaceae</taxon>
        <taxon>Periweissella</taxon>
    </lineage>
</organism>
<keyword evidence="7" id="KW-1185">Reference proteome</keyword>
<dbReference type="PANTHER" id="PTHR34653:SF1">
    <property type="entry name" value="FLAGELLAR HOOK-BASAL BODY COMPLEX PROTEIN FLIE"/>
    <property type="match status" value="1"/>
</dbReference>
<proteinExistence type="inferred from homology"/>
<sequence>MDAINNFSGLKSYVSNLQNTQKIGDLALNKTNTTQKSFSTYLNNAVANLNQNMTVMDNGTTGLVTGTNNDLGKVMINMTEAQLTLQTAVQVRNKVLDAYNDIKNMQF</sequence>
<evidence type="ECO:0000256" key="4">
    <source>
        <dbReference type="HAMAP-Rule" id="MF_00724"/>
    </source>
</evidence>
<gene>
    <name evidence="4 6" type="primary">fliE</name>
    <name evidence="6" type="ORF">KAK10_03165</name>
</gene>
<evidence type="ECO:0000313" key="6">
    <source>
        <dbReference type="EMBL" id="MCM2436930.1"/>
    </source>
</evidence>
<keyword evidence="6" id="KW-0966">Cell projection</keyword>
<evidence type="ECO:0000256" key="1">
    <source>
        <dbReference type="ARBA" id="ARBA00004117"/>
    </source>
</evidence>
<dbReference type="InterPro" id="IPR001624">
    <property type="entry name" value="FliE"/>
</dbReference>
<name>A0ABT0VKF7_9LACO</name>
<dbReference type="RefSeq" id="WP_205144097.1">
    <property type="nucleotide sequence ID" value="NZ_JAFBDN010000020.1"/>
</dbReference>